<accession>A0A6V8N6E4</accession>
<feature type="transmembrane region" description="Helical" evidence="1">
    <location>
        <begin position="51"/>
        <end position="68"/>
    </location>
</feature>
<feature type="transmembrane region" description="Helical" evidence="1">
    <location>
        <begin position="214"/>
        <end position="231"/>
    </location>
</feature>
<feature type="transmembrane region" description="Helical" evidence="1">
    <location>
        <begin position="17"/>
        <end position="39"/>
    </location>
</feature>
<dbReference type="InterPro" id="IPR018710">
    <property type="entry name" value="DUF2232"/>
</dbReference>
<feature type="transmembrane region" description="Helical" evidence="1">
    <location>
        <begin position="243"/>
        <end position="263"/>
    </location>
</feature>
<feature type="transmembrane region" description="Helical" evidence="1">
    <location>
        <begin position="101"/>
        <end position="122"/>
    </location>
</feature>
<feature type="transmembrane region" description="Helical" evidence="1">
    <location>
        <begin position="169"/>
        <end position="193"/>
    </location>
</feature>
<feature type="transmembrane region" description="Helical" evidence="1">
    <location>
        <begin position="74"/>
        <end position="94"/>
    </location>
</feature>
<proteinExistence type="predicted"/>
<feature type="transmembrane region" description="Helical" evidence="1">
    <location>
        <begin position="275"/>
        <end position="296"/>
    </location>
</feature>
<evidence type="ECO:0000313" key="3">
    <source>
        <dbReference type="Proteomes" id="UP000587586"/>
    </source>
</evidence>
<comment type="caution">
    <text evidence="2">The sequence shown here is derived from an EMBL/GenBank/DDBJ whole genome shotgun (WGS) entry which is preliminary data.</text>
</comment>
<keyword evidence="1" id="KW-0812">Transmembrane</keyword>
<reference evidence="3" key="1">
    <citation type="submission" date="2020-06" db="EMBL/GenBank/DDBJ databases">
        <title>Draft genomic sequecing of Geomonas sp. Red745.</title>
        <authorList>
            <person name="Itoh H."/>
            <person name="Xu Z.X."/>
            <person name="Ushijima N."/>
            <person name="Masuda Y."/>
            <person name="Shiratori Y."/>
            <person name="Senoo K."/>
        </authorList>
    </citation>
    <scope>NUCLEOTIDE SEQUENCE [LARGE SCALE GENOMIC DNA]</scope>
    <source>
        <strain evidence="3">Red745</strain>
    </source>
</reference>
<evidence type="ECO:0000313" key="2">
    <source>
        <dbReference type="EMBL" id="GFO67970.1"/>
    </source>
</evidence>
<protein>
    <submittedName>
        <fullName evidence="2">Membrane protein</fullName>
    </submittedName>
</protein>
<keyword evidence="3" id="KW-1185">Reference proteome</keyword>
<keyword evidence="1" id="KW-1133">Transmembrane helix</keyword>
<dbReference type="Proteomes" id="UP000587586">
    <property type="component" value="Unassembled WGS sequence"/>
</dbReference>
<dbReference type="EMBL" id="BLXZ01000003">
    <property type="protein sequence ID" value="GFO67970.1"/>
    <property type="molecule type" value="Genomic_DNA"/>
</dbReference>
<keyword evidence="1" id="KW-0472">Membrane</keyword>
<evidence type="ECO:0000256" key="1">
    <source>
        <dbReference type="SAM" id="Phobius"/>
    </source>
</evidence>
<dbReference type="Pfam" id="PF09991">
    <property type="entry name" value="DUF2232"/>
    <property type="match status" value="1"/>
</dbReference>
<dbReference type="AlphaFoldDB" id="A0A6V8N6E4"/>
<organism evidence="2 3">
    <name type="scientific">Geomonas limicola</name>
    <dbReference type="NCBI Taxonomy" id="2740186"/>
    <lineage>
        <taxon>Bacteria</taxon>
        <taxon>Pseudomonadati</taxon>
        <taxon>Thermodesulfobacteriota</taxon>
        <taxon>Desulfuromonadia</taxon>
        <taxon>Geobacterales</taxon>
        <taxon>Geobacteraceae</taxon>
        <taxon>Geomonas</taxon>
    </lineage>
</organism>
<dbReference type="PANTHER" id="PTHR41324:SF1">
    <property type="entry name" value="DUF2232 DOMAIN-CONTAINING PROTEIN"/>
    <property type="match status" value="1"/>
</dbReference>
<dbReference type="PANTHER" id="PTHR41324">
    <property type="entry name" value="MEMBRANE PROTEIN-RELATED"/>
    <property type="match status" value="1"/>
</dbReference>
<sequence length="311" mass="33176">MLQGRILDVIKGSVASAALFLAFLLIPVIGLIPGCFAAAPGIYYALKQGRWVGLSIVIASALLLTVVADPASTVIYLLQAGILAVALSEFLIRIKGGARSIVYAVAINLGCIAITAGLYGYLTGADLHAKVVRGVEASISQTAKMYEKAGVAGQELKALNESMHQAGTLIVTIYPALVTVALGMIAMANLVLVSKVAARNRVPVYLGNFRKYKNPEPLVWLLIVAGFAMLIEQSQVHLASLNVLIVLSTLYLVQGCAVLSHLFASYKAPVFIRMFVVLLLIFQPLMALAVAVLGIFDLWGDFRTPKNPQNL</sequence>
<name>A0A6V8N6E4_9BACT</name>
<gene>
    <name evidence="2" type="ORF">GMLC_15490</name>
</gene>